<organism evidence="1 2">
    <name type="scientific">Nicotiana tabacum</name>
    <name type="common">Common tobacco</name>
    <dbReference type="NCBI Taxonomy" id="4097"/>
    <lineage>
        <taxon>Eukaryota</taxon>
        <taxon>Viridiplantae</taxon>
        <taxon>Streptophyta</taxon>
        <taxon>Embryophyta</taxon>
        <taxon>Tracheophyta</taxon>
        <taxon>Spermatophyta</taxon>
        <taxon>Magnoliopsida</taxon>
        <taxon>eudicotyledons</taxon>
        <taxon>Gunneridae</taxon>
        <taxon>Pentapetalae</taxon>
        <taxon>asterids</taxon>
        <taxon>lamiids</taxon>
        <taxon>Solanales</taxon>
        <taxon>Solanaceae</taxon>
        <taxon>Nicotianoideae</taxon>
        <taxon>Nicotianeae</taxon>
        <taxon>Nicotiana</taxon>
    </lineage>
</organism>
<accession>A0AC58SI61</accession>
<dbReference type="RefSeq" id="XP_075084655.1">
    <property type="nucleotide sequence ID" value="XM_075228554.1"/>
</dbReference>
<protein>
    <submittedName>
        <fullName evidence="2">Uncharacterized protein LOC107831300</fullName>
    </submittedName>
</protein>
<keyword evidence="1" id="KW-1185">Reference proteome</keyword>
<evidence type="ECO:0000313" key="2">
    <source>
        <dbReference type="RefSeq" id="XP_075084655.1"/>
    </source>
</evidence>
<name>A0AC58SI61_TOBAC</name>
<dbReference type="Proteomes" id="UP000790787">
    <property type="component" value="Chromosome 13"/>
</dbReference>
<reference evidence="1" key="1">
    <citation type="journal article" date="2014" name="Nat. Commun.">
        <title>The tobacco genome sequence and its comparison with those of tomato and potato.</title>
        <authorList>
            <person name="Sierro N."/>
            <person name="Battey J.N."/>
            <person name="Ouadi S."/>
            <person name="Bakaher N."/>
            <person name="Bovet L."/>
            <person name="Willig A."/>
            <person name="Goepfert S."/>
            <person name="Peitsch M.C."/>
            <person name="Ivanov N.V."/>
        </authorList>
    </citation>
    <scope>NUCLEOTIDE SEQUENCE [LARGE SCALE GENOMIC DNA]</scope>
</reference>
<gene>
    <name evidence="2" type="primary">LOC107831300</name>
</gene>
<reference evidence="2" key="2">
    <citation type="submission" date="2025-08" db="UniProtKB">
        <authorList>
            <consortium name="RefSeq"/>
        </authorList>
    </citation>
    <scope>IDENTIFICATION</scope>
    <source>
        <tissue evidence="2">Leaf</tissue>
    </source>
</reference>
<proteinExistence type="predicted"/>
<evidence type="ECO:0000313" key="1">
    <source>
        <dbReference type="Proteomes" id="UP000790787"/>
    </source>
</evidence>
<sequence length="154" mass="17153">MDTTQEVNTMLKQHVSILGEQITSIATGSIQPPSEFLVAEVPRRLSVALNYLKRLCASLDGLDDLSCALCLLRSSPYLQHLEVKVSMDELDDEVEVSASFSVVTLNHLRTVEIEGITGTILDMQLIKLLLAKSPMLVRMLIEPDLYLGKQRKRS</sequence>